<dbReference type="AlphaFoldDB" id="A0A9W7D2Z7"/>
<comment type="caution">
    <text evidence="1">The sequence shown here is derived from an EMBL/GenBank/DDBJ whole genome shotgun (WGS) entry which is preliminary data.</text>
</comment>
<name>A0A9W7D2Z7_9STRA</name>
<protein>
    <submittedName>
        <fullName evidence="1">Unnamed protein product</fullName>
    </submittedName>
</protein>
<reference evidence="1" key="1">
    <citation type="submission" date="2023-04" db="EMBL/GenBank/DDBJ databases">
        <title>Phytophthora fragariaefolia NBRC 109709.</title>
        <authorList>
            <person name="Ichikawa N."/>
            <person name="Sato H."/>
            <person name="Tonouchi N."/>
        </authorList>
    </citation>
    <scope>NUCLEOTIDE SEQUENCE</scope>
    <source>
        <strain evidence="1">NBRC 109709</strain>
    </source>
</reference>
<proteinExistence type="predicted"/>
<dbReference type="OrthoDB" id="125321at2759"/>
<evidence type="ECO:0000313" key="1">
    <source>
        <dbReference type="EMBL" id="GMF48854.1"/>
    </source>
</evidence>
<organism evidence="1 2">
    <name type="scientific">Phytophthora fragariaefolia</name>
    <dbReference type="NCBI Taxonomy" id="1490495"/>
    <lineage>
        <taxon>Eukaryota</taxon>
        <taxon>Sar</taxon>
        <taxon>Stramenopiles</taxon>
        <taxon>Oomycota</taxon>
        <taxon>Peronosporomycetes</taxon>
        <taxon>Peronosporales</taxon>
        <taxon>Peronosporaceae</taxon>
        <taxon>Phytophthora</taxon>
    </lineage>
</organism>
<evidence type="ECO:0000313" key="2">
    <source>
        <dbReference type="Proteomes" id="UP001165121"/>
    </source>
</evidence>
<gene>
    <name evidence="1" type="ORF">Pfra01_001906400</name>
</gene>
<keyword evidence="2" id="KW-1185">Reference proteome</keyword>
<accession>A0A9W7D2Z7</accession>
<dbReference type="Proteomes" id="UP001165121">
    <property type="component" value="Unassembled WGS sequence"/>
</dbReference>
<dbReference type="EMBL" id="BSXT01002416">
    <property type="protein sequence ID" value="GMF48854.1"/>
    <property type="molecule type" value="Genomic_DNA"/>
</dbReference>
<sequence>MPFYKVGHTSLTESLQLLHPGAVVPTPDQLATIWLDQAYTKSIKVLTLTLVGKVVTLVTDGWTDINGQAMVNDAVVLSLSY</sequence>